<dbReference type="Pfam" id="PF13683">
    <property type="entry name" value="rve_3"/>
    <property type="match status" value="1"/>
</dbReference>
<dbReference type="InterPro" id="IPR012337">
    <property type="entry name" value="RNaseH-like_sf"/>
</dbReference>
<dbReference type="InterPro" id="IPR024967">
    <property type="entry name" value="DNA-bd_IS481-type"/>
</dbReference>
<dbReference type="PANTHER" id="PTHR35004:SF7">
    <property type="entry name" value="INTEGRASE PROTEIN"/>
    <property type="match status" value="1"/>
</dbReference>
<evidence type="ECO:0000313" key="3">
    <source>
        <dbReference type="Proteomes" id="UP000285310"/>
    </source>
</evidence>
<proteinExistence type="predicted"/>
<dbReference type="NCBIfam" id="NF033577">
    <property type="entry name" value="transpos_IS481"/>
    <property type="match status" value="1"/>
</dbReference>
<dbReference type="InterPro" id="IPR001584">
    <property type="entry name" value="Integrase_cat-core"/>
</dbReference>
<dbReference type="Proteomes" id="UP000285310">
    <property type="component" value="Unassembled WGS sequence"/>
</dbReference>
<evidence type="ECO:0000313" key="2">
    <source>
        <dbReference type="EMBL" id="ROO24098.1"/>
    </source>
</evidence>
<dbReference type="InterPro" id="IPR009057">
    <property type="entry name" value="Homeodomain-like_sf"/>
</dbReference>
<comment type="caution">
    <text evidence="2">The sequence shown here is derived from an EMBL/GenBank/DDBJ whole genome shotgun (WGS) entry which is preliminary data.</text>
</comment>
<name>A0A423PET1_9GAMM</name>
<dbReference type="EMBL" id="AYKG01000068">
    <property type="protein sequence ID" value="ROO24098.1"/>
    <property type="molecule type" value="Genomic_DNA"/>
</dbReference>
<feature type="domain" description="Integrase catalytic" evidence="1">
    <location>
        <begin position="145"/>
        <end position="308"/>
    </location>
</feature>
<gene>
    <name evidence="2" type="ORF">SAJA_14555</name>
</gene>
<dbReference type="PROSITE" id="PS50994">
    <property type="entry name" value="INTEGRASE"/>
    <property type="match status" value="1"/>
</dbReference>
<dbReference type="InterPro" id="IPR047656">
    <property type="entry name" value="IS481-like_transpos"/>
</dbReference>
<dbReference type="SUPFAM" id="SSF53098">
    <property type="entry name" value="Ribonuclease H-like"/>
    <property type="match status" value="1"/>
</dbReference>
<dbReference type="AlphaFoldDB" id="A0A423PET1"/>
<dbReference type="InParanoid" id="A0A423PET1"/>
<sequence length="317" mass="36411">MNTHNNARLTFRGRVLLVERVLDQGMHPIDAAQAMGVSARTAYKWLRRYRLDGEAALFDRSCRPRRCPHQLSAHRREQIIALRRQRHIYPQISRATSVPVSTISRVLRSVGLNRLAALEPRQPAARYEHDAPGDLLHLDIKKLGRFDRPGHRVTGDRQAGRSRHAGWDYVHVAIDDHSRVAHATIWPNEKATSARQALIAALRYYRGLGVRFSAVLTDNGACYHSRRFAKVCRRLGLKHRRTRAYRPRTNGKAERLIQTALHEWAYAHTYKNAAQRAAVLPYWLHDYNWHRPHASLDHQPPISRLGLSVNNLVGLHS</sequence>
<organism evidence="2 3">
    <name type="scientific">Salinisphaera japonica YTM-1</name>
    <dbReference type="NCBI Taxonomy" id="1209778"/>
    <lineage>
        <taxon>Bacteria</taxon>
        <taxon>Pseudomonadati</taxon>
        <taxon>Pseudomonadota</taxon>
        <taxon>Gammaproteobacteria</taxon>
        <taxon>Salinisphaerales</taxon>
        <taxon>Salinisphaeraceae</taxon>
        <taxon>Salinisphaera</taxon>
    </lineage>
</organism>
<dbReference type="Gene3D" id="3.30.420.10">
    <property type="entry name" value="Ribonuclease H-like superfamily/Ribonuclease H"/>
    <property type="match status" value="1"/>
</dbReference>
<reference evidence="2 3" key="1">
    <citation type="submission" date="2013-10" db="EMBL/GenBank/DDBJ databases">
        <title>Salinisphaera japonica YTM-1 Genome Sequencing.</title>
        <authorList>
            <person name="Lai Q."/>
            <person name="Li C."/>
            <person name="Shao Z."/>
        </authorList>
    </citation>
    <scope>NUCLEOTIDE SEQUENCE [LARGE SCALE GENOMIC DNA]</scope>
    <source>
        <strain evidence="2 3">YTM-1</strain>
    </source>
</reference>
<dbReference type="InterPro" id="IPR036397">
    <property type="entry name" value="RNaseH_sf"/>
</dbReference>
<dbReference type="GO" id="GO:0003676">
    <property type="term" value="F:nucleic acid binding"/>
    <property type="evidence" value="ECO:0007669"/>
    <property type="project" value="InterPro"/>
</dbReference>
<protein>
    <submittedName>
        <fullName evidence="2">Integrase</fullName>
    </submittedName>
</protein>
<dbReference type="PANTHER" id="PTHR35004">
    <property type="entry name" value="TRANSPOSASE RV3428C-RELATED"/>
    <property type="match status" value="1"/>
</dbReference>
<dbReference type="Pfam" id="PF13011">
    <property type="entry name" value="LZ_Tnp_IS481"/>
    <property type="match status" value="1"/>
</dbReference>
<dbReference type="OrthoDB" id="6174090at2"/>
<dbReference type="RefSeq" id="WP_123659351.1">
    <property type="nucleotide sequence ID" value="NZ_AYKG01000068.1"/>
</dbReference>
<dbReference type="FunCoup" id="A0A423PET1">
    <property type="interactions" value="27"/>
</dbReference>
<accession>A0A423PET1</accession>
<dbReference type="SUPFAM" id="SSF46689">
    <property type="entry name" value="Homeodomain-like"/>
    <property type="match status" value="1"/>
</dbReference>
<keyword evidence="3" id="KW-1185">Reference proteome</keyword>
<dbReference type="GO" id="GO:0015074">
    <property type="term" value="P:DNA integration"/>
    <property type="evidence" value="ECO:0007669"/>
    <property type="project" value="InterPro"/>
</dbReference>
<evidence type="ECO:0000259" key="1">
    <source>
        <dbReference type="PROSITE" id="PS50994"/>
    </source>
</evidence>